<sequence length="64" mass="6950">ESFKRQEIRACEVGYKAVPTSDARPPVIPTGAQRSGGIPWPHRSVAAGCLDFARHDFASALRDV</sequence>
<protein>
    <submittedName>
        <fullName evidence="1">Uncharacterized protein</fullName>
    </submittedName>
</protein>
<dbReference type="AlphaFoldDB" id="A0A6J4HNX0"/>
<organism evidence="1">
    <name type="scientific">uncultured Chthoniobacterales bacterium</name>
    <dbReference type="NCBI Taxonomy" id="1836801"/>
    <lineage>
        <taxon>Bacteria</taxon>
        <taxon>Pseudomonadati</taxon>
        <taxon>Verrucomicrobiota</taxon>
        <taxon>Spartobacteria</taxon>
        <taxon>Chthoniobacterales</taxon>
        <taxon>environmental samples</taxon>
    </lineage>
</organism>
<evidence type="ECO:0000313" key="1">
    <source>
        <dbReference type="EMBL" id="CAA9229533.1"/>
    </source>
</evidence>
<feature type="non-terminal residue" evidence="1">
    <location>
        <position position="64"/>
    </location>
</feature>
<reference evidence="1" key="1">
    <citation type="submission" date="2020-02" db="EMBL/GenBank/DDBJ databases">
        <authorList>
            <person name="Meier V. D."/>
        </authorList>
    </citation>
    <scope>NUCLEOTIDE SEQUENCE</scope>
    <source>
        <strain evidence="1">AVDCRST_MAG42</strain>
    </source>
</reference>
<feature type="non-terminal residue" evidence="1">
    <location>
        <position position="1"/>
    </location>
</feature>
<dbReference type="EMBL" id="CADCTA010000050">
    <property type="protein sequence ID" value="CAA9229533.1"/>
    <property type="molecule type" value="Genomic_DNA"/>
</dbReference>
<name>A0A6J4HNX0_9BACT</name>
<proteinExistence type="predicted"/>
<accession>A0A6J4HNX0</accession>
<gene>
    <name evidence="1" type="ORF">AVDCRST_MAG42-1051</name>
</gene>